<organism evidence="1">
    <name type="scientific">Arundo donax</name>
    <name type="common">Giant reed</name>
    <name type="synonym">Donax arundinaceus</name>
    <dbReference type="NCBI Taxonomy" id="35708"/>
    <lineage>
        <taxon>Eukaryota</taxon>
        <taxon>Viridiplantae</taxon>
        <taxon>Streptophyta</taxon>
        <taxon>Embryophyta</taxon>
        <taxon>Tracheophyta</taxon>
        <taxon>Spermatophyta</taxon>
        <taxon>Magnoliopsida</taxon>
        <taxon>Liliopsida</taxon>
        <taxon>Poales</taxon>
        <taxon>Poaceae</taxon>
        <taxon>PACMAD clade</taxon>
        <taxon>Arundinoideae</taxon>
        <taxon>Arundineae</taxon>
        <taxon>Arundo</taxon>
    </lineage>
</organism>
<name>A0A0A8Y6E7_ARUDO</name>
<evidence type="ECO:0000313" key="1">
    <source>
        <dbReference type="EMBL" id="JAD21619.1"/>
    </source>
</evidence>
<dbReference type="AlphaFoldDB" id="A0A0A8Y6E7"/>
<accession>A0A0A8Y6E7</accession>
<protein>
    <submittedName>
        <fullName evidence="1">Uncharacterized protein</fullName>
    </submittedName>
</protein>
<dbReference type="EMBL" id="GBRH01276276">
    <property type="protein sequence ID" value="JAD21619.1"/>
    <property type="molecule type" value="Transcribed_RNA"/>
</dbReference>
<reference evidence="1" key="1">
    <citation type="submission" date="2014-09" db="EMBL/GenBank/DDBJ databases">
        <authorList>
            <person name="Magalhaes I.L.F."/>
            <person name="Oliveira U."/>
            <person name="Santos F.R."/>
            <person name="Vidigal T.H.D.A."/>
            <person name="Brescovit A.D."/>
            <person name="Santos A.J."/>
        </authorList>
    </citation>
    <scope>NUCLEOTIDE SEQUENCE</scope>
    <source>
        <tissue evidence="1">Shoot tissue taken approximately 20 cm above the soil surface</tissue>
    </source>
</reference>
<reference evidence="1" key="2">
    <citation type="journal article" date="2015" name="Data Brief">
        <title>Shoot transcriptome of the giant reed, Arundo donax.</title>
        <authorList>
            <person name="Barrero R.A."/>
            <person name="Guerrero F.D."/>
            <person name="Moolhuijzen P."/>
            <person name="Goolsby J.A."/>
            <person name="Tidwell J."/>
            <person name="Bellgard S.E."/>
            <person name="Bellgard M.I."/>
        </authorList>
    </citation>
    <scope>NUCLEOTIDE SEQUENCE</scope>
    <source>
        <tissue evidence="1">Shoot tissue taken approximately 20 cm above the soil surface</tissue>
    </source>
</reference>
<proteinExistence type="predicted"/>
<sequence length="55" mass="6401">MPRRKLKNKLLLLRPNSKSTRENTELNLSIMKIKSRFLKPLEIPLSLQLSPSSKL</sequence>